<evidence type="ECO:0000259" key="1">
    <source>
        <dbReference type="Pfam" id="PF00903"/>
    </source>
</evidence>
<name>A0A938Y4C6_9BACL</name>
<dbReference type="Gene3D" id="3.30.720.110">
    <property type="match status" value="1"/>
</dbReference>
<evidence type="ECO:0000313" key="2">
    <source>
        <dbReference type="EMBL" id="MBM7591726.1"/>
    </source>
</evidence>
<gene>
    <name evidence="2" type="ORF">JOD01_003377</name>
</gene>
<dbReference type="InterPro" id="IPR004360">
    <property type="entry name" value="Glyas_Fos-R_dOase_dom"/>
</dbReference>
<sequence>MKQASPYLIVANVKDSLSYYHAVFGGEIKILQEHAGKILHAELHLGDSILHFSDSYGREPEAKQAKIMLQCDSEQEIRSIYEALKKEGEVTVELQDTFFGALHGQVTDKLNGIGWVLNFFKAQPNQDN</sequence>
<evidence type="ECO:0000313" key="3">
    <source>
        <dbReference type="Proteomes" id="UP000717624"/>
    </source>
</evidence>
<accession>A0A938Y4C6</accession>
<reference evidence="2" key="1">
    <citation type="submission" date="2021-01" db="EMBL/GenBank/DDBJ databases">
        <title>Genomic Encyclopedia of Type Strains, Phase IV (KMG-IV): sequencing the most valuable type-strain genomes for metagenomic binning, comparative biology and taxonomic classification.</title>
        <authorList>
            <person name="Goeker M."/>
        </authorList>
    </citation>
    <scope>NUCLEOTIDE SEQUENCE</scope>
    <source>
        <strain evidence="2">DSM 25523</strain>
    </source>
</reference>
<organism evidence="2 3">
    <name type="scientific">Brevibacillus fulvus</name>
    <dbReference type="NCBI Taxonomy" id="1125967"/>
    <lineage>
        <taxon>Bacteria</taxon>
        <taxon>Bacillati</taxon>
        <taxon>Bacillota</taxon>
        <taxon>Bacilli</taxon>
        <taxon>Bacillales</taxon>
        <taxon>Paenibacillaceae</taxon>
        <taxon>Brevibacillus</taxon>
    </lineage>
</organism>
<feature type="domain" description="Glyoxalase/fosfomycin resistance/dioxygenase" evidence="1">
    <location>
        <begin position="8"/>
        <end position="115"/>
    </location>
</feature>
<proteinExistence type="predicted"/>
<dbReference type="SUPFAM" id="SSF54593">
    <property type="entry name" value="Glyoxalase/Bleomycin resistance protein/Dihydroxybiphenyl dioxygenase"/>
    <property type="match status" value="1"/>
</dbReference>
<dbReference type="Gene3D" id="3.30.720.120">
    <property type="match status" value="1"/>
</dbReference>
<comment type="caution">
    <text evidence="2">The sequence shown here is derived from an EMBL/GenBank/DDBJ whole genome shotgun (WGS) entry which is preliminary data.</text>
</comment>
<dbReference type="RefSeq" id="WP_204519420.1">
    <property type="nucleotide sequence ID" value="NZ_BAABIN010000012.1"/>
</dbReference>
<dbReference type="PANTHER" id="PTHR33990">
    <property type="entry name" value="PROTEIN YJDN-RELATED"/>
    <property type="match status" value="1"/>
</dbReference>
<dbReference type="InterPro" id="IPR028973">
    <property type="entry name" value="PhnB-like"/>
</dbReference>
<dbReference type="InterPro" id="IPR029068">
    <property type="entry name" value="Glyas_Bleomycin-R_OHBP_Dase"/>
</dbReference>
<dbReference type="Proteomes" id="UP000717624">
    <property type="component" value="Unassembled WGS sequence"/>
</dbReference>
<dbReference type="EMBL" id="JAFBEB010000014">
    <property type="protein sequence ID" value="MBM7591726.1"/>
    <property type="molecule type" value="Genomic_DNA"/>
</dbReference>
<dbReference type="Pfam" id="PF00903">
    <property type="entry name" value="Glyoxalase"/>
    <property type="match status" value="1"/>
</dbReference>
<dbReference type="CDD" id="cd06588">
    <property type="entry name" value="PhnB_like"/>
    <property type="match status" value="1"/>
</dbReference>
<dbReference type="PANTHER" id="PTHR33990:SF1">
    <property type="entry name" value="PROTEIN YJDN"/>
    <property type="match status" value="1"/>
</dbReference>
<dbReference type="AlphaFoldDB" id="A0A938Y4C6"/>
<keyword evidence="3" id="KW-1185">Reference proteome</keyword>
<protein>
    <submittedName>
        <fullName evidence="2">PhnB protein</fullName>
    </submittedName>
</protein>